<reference evidence="2" key="2">
    <citation type="journal article" date="2021" name="Microbiome">
        <title>Successional dynamics and alternative stable states in a saline activated sludge microbial community over 9 years.</title>
        <authorList>
            <person name="Wang Y."/>
            <person name="Ye J."/>
            <person name="Ju F."/>
            <person name="Liu L."/>
            <person name="Boyd J.A."/>
            <person name="Deng Y."/>
            <person name="Parks D.H."/>
            <person name="Jiang X."/>
            <person name="Yin X."/>
            <person name="Woodcroft B.J."/>
            <person name="Tyson G.W."/>
            <person name="Hugenholtz P."/>
            <person name="Polz M.F."/>
            <person name="Zhang T."/>
        </authorList>
    </citation>
    <scope>NUCLEOTIDE SEQUENCE</scope>
    <source>
        <strain evidence="2">HKST-UBA14</strain>
    </source>
</reference>
<protein>
    <submittedName>
        <fullName evidence="2">Uncharacterized protein</fullName>
    </submittedName>
</protein>
<dbReference type="AlphaFoldDB" id="A0A955RJK7"/>
<evidence type="ECO:0000256" key="1">
    <source>
        <dbReference type="SAM" id="Phobius"/>
    </source>
</evidence>
<keyword evidence="1" id="KW-0812">Transmembrane</keyword>
<dbReference type="EMBL" id="JAGQLK010000077">
    <property type="protein sequence ID" value="MCA9383490.1"/>
    <property type="molecule type" value="Genomic_DNA"/>
</dbReference>
<feature type="transmembrane region" description="Helical" evidence="1">
    <location>
        <begin position="34"/>
        <end position="54"/>
    </location>
</feature>
<reference evidence="2" key="1">
    <citation type="submission" date="2020-04" db="EMBL/GenBank/DDBJ databases">
        <authorList>
            <person name="Zhang T."/>
        </authorList>
    </citation>
    <scope>NUCLEOTIDE SEQUENCE</scope>
    <source>
        <strain evidence="2">HKST-UBA14</strain>
    </source>
</reference>
<name>A0A955RJK7_9BACT</name>
<keyword evidence="1" id="KW-0472">Membrane</keyword>
<gene>
    <name evidence="2" type="ORF">KC909_03935</name>
</gene>
<organism evidence="2 3">
    <name type="scientific">Candidatus Dojkabacteria bacterium</name>
    <dbReference type="NCBI Taxonomy" id="2099670"/>
    <lineage>
        <taxon>Bacteria</taxon>
        <taxon>Candidatus Dojkabacteria</taxon>
    </lineage>
</organism>
<sequence length="65" mass="7277">MKKNTHLEGKESLLFTLGAISSWILLKLNTPNWLTAVTVISLAVVAEIIVKFLIKKNVELQNQSK</sequence>
<proteinExistence type="predicted"/>
<evidence type="ECO:0000313" key="2">
    <source>
        <dbReference type="EMBL" id="MCA9383490.1"/>
    </source>
</evidence>
<comment type="caution">
    <text evidence="2">The sequence shown here is derived from an EMBL/GenBank/DDBJ whole genome shotgun (WGS) entry which is preliminary data.</text>
</comment>
<dbReference type="Proteomes" id="UP000783287">
    <property type="component" value="Unassembled WGS sequence"/>
</dbReference>
<keyword evidence="1" id="KW-1133">Transmembrane helix</keyword>
<accession>A0A955RJK7</accession>
<evidence type="ECO:0000313" key="3">
    <source>
        <dbReference type="Proteomes" id="UP000783287"/>
    </source>
</evidence>